<dbReference type="Proteomes" id="UP000267223">
    <property type="component" value="Unassembled WGS sequence"/>
</dbReference>
<evidence type="ECO:0000313" key="4">
    <source>
        <dbReference type="Proteomes" id="UP000267223"/>
    </source>
</evidence>
<reference evidence="3 4" key="1">
    <citation type="submission" date="2018-11" db="EMBL/GenBank/DDBJ databases">
        <title>Draft genome sequence of Ferruginibacter sp. BO-59.</title>
        <authorList>
            <person name="Im W.T."/>
        </authorList>
    </citation>
    <scope>NUCLEOTIDE SEQUENCE [LARGE SCALE GENOMIC DNA]</scope>
    <source>
        <strain evidence="3 4">BO-59</strain>
    </source>
</reference>
<protein>
    <submittedName>
        <fullName evidence="3">DUF1080 domain-containing protein</fullName>
    </submittedName>
</protein>
<dbReference type="EMBL" id="RJJR01000023">
    <property type="protein sequence ID" value="RNI32818.1"/>
    <property type="molecule type" value="Genomic_DNA"/>
</dbReference>
<dbReference type="InterPro" id="IPR010496">
    <property type="entry name" value="AL/BT2_dom"/>
</dbReference>
<keyword evidence="1" id="KW-0732">Signal</keyword>
<gene>
    <name evidence="3" type="ORF">EFY79_19695</name>
</gene>
<dbReference type="RefSeq" id="WP_123122472.1">
    <property type="nucleotide sequence ID" value="NZ_RJJR01000023.1"/>
</dbReference>
<evidence type="ECO:0000256" key="1">
    <source>
        <dbReference type="SAM" id="SignalP"/>
    </source>
</evidence>
<comment type="caution">
    <text evidence="3">The sequence shown here is derived from an EMBL/GenBank/DDBJ whole genome shotgun (WGS) entry which is preliminary data.</text>
</comment>
<feature type="chain" id="PRO_5018274628" evidence="1">
    <location>
        <begin position="20"/>
        <end position="282"/>
    </location>
</feature>
<evidence type="ECO:0000259" key="2">
    <source>
        <dbReference type="Pfam" id="PF06439"/>
    </source>
</evidence>
<dbReference type="GO" id="GO:0016787">
    <property type="term" value="F:hydrolase activity"/>
    <property type="evidence" value="ECO:0007669"/>
    <property type="project" value="InterPro"/>
</dbReference>
<evidence type="ECO:0000313" key="3">
    <source>
        <dbReference type="EMBL" id="RNI32818.1"/>
    </source>
</evidence>
<proteinExistence type="predicted"/>
<feature type="domain" description="3-keto-alpha-glucoside-1,2-lyase/3-keto-2-hydroxy-glucal hydratase" evidence="2">
    <location>
        <begin position="26"/>
        <end position="255"/>
    </location>
</feature>
<dbReference type="AlphaFoldDB" id="A0A3M9N723"/>
<keyword evidence="4" id="KW-1185">Reference proteome</keyword>
<organism evidence="3 4">
    <name type="scientific">Hanamia caeni</name>
    <dbReference type="NCBI Taxonomy" id="2294116"/>
    <lineage>
        <taxon>Bacteria</taxon>
        <taxon>Pseudomonadati</taxon>
        <taxon>Bacteroidota</taxon>
        <taxon>Chitinophagia</taxon>
        <taxon>Chitinophagales</taxon>
        <taxon>Chitinophagaceae</taxon>
        <taxon>Hanamia</taxon>
    </lineage>
</organism>
<dbReference type="Pfam" id="PF06439">
    <property type="entry name" value="3keto-disac_hyd"/>
    <property type="match status" value="1"/>
</dbReference>
<name>A0A3M9N723_9BACT</name>
<sequence>MKKYFVLIACLALTFTALSQKKNQDGWTQMFNGKDLTGWDIKIEGYPLNNNFANTFRVENGLLKVSYDGYGGMLNNRYGHIFYKKKYAAYLVVVEYRFYGQQPKDGPQWAYLNNGIMLHCQSPQSMWLKQDYPISIECQLLGSDSIATRTNANVCTPGTNVVMDGKLRTDHCIGSDSKPSPGYEWAHVEALVLGDSVIKHIVGTDTVLVYEKPSIGGGNVNNYDPAIKKDGQLLKDGYIALQSESMPTEFRKVEIFDLGPYLHDPVKLAAMIKKLQHRNDKR</sequence>
<dbReference type="Gene3D" id="2.60.120.560">
    <property type="entry name" value="Exo-inulinase, domain 1"/>
    <property type="match status" value="1"/>
</dbReference>
<dbReference type="OrthoDB" id="9787527at2"/>
<accession>A0A3M9N723</accession>
<feature type="signal peptide" evidence="1">
    <location>
        <begin position="1"/>
        <end position="19"/>
    </location>
</feature>